<accession>A0A091E4G7</accession>
<dbReference type="Proteomes" id="UP000028990">
    <property type="component" value="Unassembled WGS sequence"/>
</dbReference>
<dbReference type="EMBL" id="KN120821">
    <property type="protein sequence ID" value="KFO37480.1"/>
    <property type="molecule type" value="Genomic_DNA"/>
</dbReference>
<name>A0A091E4G7_FUKDA</name>
<organism evidence="1 2">
    <name type="scientific">Fukomys damarensis</name>
    <name type="common">Damaraland mole rat</name>
    <name type="synonym">Cryptomys damarensis</name>
    <dbReference type="NCBI Taxonomy" id="885580"/>
    <lineage>
        <taxon>Eukaryota</taxon>
        <taxon>Metazoa</taxon>
        <taxon>Chordata</taxon>
        <taxon>Craniata</taxon>
        <taxon>Vertebrata</taxon>
        <taxon>Euteleostomi</taxon>
        <taxon>Mammalia</taxon>
        <taxon>Eutheria</taxon>
        <taxon>Euarchontoglires</taxon>
        <taxon>Glires</taxon>
        <taxon>Rodentia</taxon>
        <taxon>Hystricomorpha</taxon>
        <taxon>Bathyergidae</taxon>
        <taxon>Fukomys</taxon>
    </lineage>
</organism>
<protein>
    <submittedName>
        <fullName evidence="1">Uncharacterized protein</fullName>
    </submittedName>
</protein>
<evidence type="ECO:0000313" key="2">
    <source>
        <dbReference type="Proteomes" id="UP000028990"/>
    </source>
</evidence>
<keyword evidence="2" id="KW-1185">Reference proteome</keyword>
<gene>
    <name evidence="1" type="ORF">H920_01089</name>
</gene>
<evidence type="ECO:0000313" key="1">
    <source>
        <dbReference type="EMBL" id="KFO37480.1"/>
    </source>
</evidence>
<proteinExistence type="predicted"/>
<reference evidence="1 2" key="1">
    <citation type="submission" date="2013-11" db="EMBL/GenBank/DDBJ databases">
        <title>The Damaraland mole rat (Fukomys damarensis) genome and evolution of African mole rats.</title>
        <authorList>
            <person name="Gladyshev V.N."/>
            <person name="Fang X."/>
        </authorList>
    </citation>
    <scope>NUCLEOTIDE SEQUENCE [LARGE SCALE GENOMIC DNA]</scope>
    <source>
        <tissue evidence="1">Liver</tissue>
    </source>
</reference>
<sequence>MNSGVTTDGGLARFYITAGDVERRMRPSKTAVSASPAGAAHRAASLGETQSGLLLMSAVEEPKDKSPRYSTMSIACLESDSALWDLLS</sequence>
<dbReference type="AlphaFoldDB" id="A0A091E4G7"/>